<dbReference type="Gene3D" id="3.40.50.2000">
    <property type="entry name" value="Glycogen Phosphorylase B"/>
    <property type="match status" value="2"/>
</dbReference>
<evidence type="ECO:0000256" key="2">
    <source>
        <dbReference type="ARBA" id="ARBA00022679"/>
    </source>
</evidence>
<dbReference type="PANTHER" id="PTHR45947">
    <property type="entry name" value="SULFOQUINOVOSYL TRANSFERASE SQD2"/>
    <property type="match status" value="1"/>
</dbReference>
<feature type="domain" description="Glycosyltransferase subfamily 4-like N-terminal" evidence="4">
    <location>
        <begin position="53"/>
        <end position="175"/>
    </location>
</feature>
<proteinExistence type="predicted"/>
<organism evidence="5 6">
    <name type="scientific">Cellulomonas aerilata</name>
    <dbReference type="NCBI Taxonomy" id="515326"/>
    <lineage>
        <taxon>Bacteria</taxon>
        <taxon>Bacillati</taxon>
        <taxon>Actinomycetota</taxon>
        <taxon>Actinomycetes</taxon>
        <taxon>Micrococcales</taxon>
        <taxon>Cellulomonadaceae</taxon>
        <taxon>Cellulomonas</taxon>
    </lineage>
</organism>
<dbReference type="PANTHER" id="PTHR45947:SF14">
    <property type="entry name" value="SLL1723 PROTEIN"/>
    <property type="match status" value="1"/>
</dbReference>
<dbReference type="GO" id="GO:0016757">
    <property type="term" value="F:glycosyltransferase activity"/>
    <property type="evidence" value="ECO:0007669"/>
    <property type="project" value="UniProtKB-KW"/>
</dbReference>
<evidence type="ECO:0000313" key="5">
    <source>
        <dbReference type="EMBL" id="GEO35052.1"/>
    </source>
</evidence>
<evidence type="ECO:0000256" key="1">
    <source>
        <dbReference type="ARBA" id="ARBA00022676"/>
    </source>
</evidence>
<protein>
    <submittedName>
        <fullName evidence="5">Glycosyl transferase family 1</fullName>
    </submittedName>
</protein>
<dbReference type="InterPro" id="IPR028098">
    <property type="entry name" value="Glyco_trans_4-like_N"/>
</dbReference>
<evidence type="ECO:0000259" key="4">
    <source>
        <dbReference type="Pfam" id="PF13439"/>
    </source>
</evidence>
<dbReference type="RefSeq" id="WP_146905751.1">
    <property type="nucleotide sequence ID" value="NZ_BAAARM010000001.1"/>
</dbReference>
<dbReference type="Pfam" id="PF00534">
    <property type="entry name" value="Glycos_transf_1"/>
    <property type="match status" value="1"/>
</dbReference>
<keyword evidence="2 5" id="KW-0808">Transferase</keyword>
<dbReference type="Proteomes" id="UP000321181">
    <property type="component" value="Unassembled WGS sequence"/>
</dbReference>
<dbReference type="Pfam" id="PF13439">
    <property type="entry name" value="Glyco_transf_4"/>
    <property type="match status" value="1"/>
</dbReference>
<keyword evidence="6" id="KW-1185">Reference proteome</keyword>
<dbReference type="AlphaFoldDB" id="A0A512DF41"/>
<sequence length="371" mass="40154">MTVPARTVAVWKNEWLPRSETFIKNQTAALSRWTPVRVGWTRVHDGIDRPDIVLLPERLYNTRARRVTRTGAVTRRYARQLRRRGVDLVHAHFGFGAIEVQPIARAAGVPLVATFHGVDVTAYATGDSSWTRLYRQRLQDVFAYSTTLIAVSGHIADRLVALGAPPEKVVVHHIGATVSPPVASTAPDAGVLFLGRLVEKKGVEDLLRAVAALPSHLRGTPVTVVGFGPLEERLRRTADELGVDARFVGAASADEVPGYMRSARVICVPSKTAPDGDTEGLPMTLLEAAAQERPIVATRHAGIPEFVTDGMTGLLSPESCVSALAANLAAVLDDETLSRRLGTGARRRLEQDFDLTTQTALLEDLYDAALG</sequence>
<dbReference type="InterPro" id="IPR001296">
    <property type="entry name" value="Glyco_trans_1"/>
</dbReference>
<dbReference type="EMBL" id="BJYY01000017">
    <property type="protein sequence ID" value="GEO35052.1"/>
    <property type="molecule type" value="Genomic_DNA"/>
</dbReference>
<evidence type="ECO:0000259" key="3">
    <source>
        <dbReference type="Pfam" id="PF00534"/>
    </source>
</evidence>
<keyword evidence="1" id="KW-0328">Glycosyltransferase</keyword>
<feature type="domain" description="Glycosyl transferase family 1" evidence="3">
    <location>
        <begin position="191"/>
        <end position="347"/>
    </location>
</feature>
<gene>
    <name evidence="5" type="ORF">CAE01nite_27770</name>
</gene>
<accession>A0A512DF41</accession>
<dbReference type="InterPro" id="IPR050194">
    <property type="entry name" value="Glycosyltransferase_grp1"/>
</dbReference>
<evidence type="ECO:0000313" key="6">
    <source>
        <dbReference type="Proteomes" id="UP000321181"/>
    </source>
</evidence>
<dbReference type="SUPFAM" id="SSF53756">
    <property type="entry name" value="UDP-Glycosyltransferase/glycogen phosphorylase"/>
    <property type="match status" value="1"/>
</dbReference>
<name>A0A512DF41_9CELL</name>
<dbReference type="OrthoDB" id="506201at2"/>
<comment type="caution">
    <text evidence="5">The sequence shown here is derived from an EMBL/GenBank/DDBJ whole genome shotgun (WGS) entry which is preliminary data.</text>
</comment>
<reference evidence="5 6" key="1">
    <citation type="submission" date="2019-07" db="EMBL/GenBank/DDBJ databases">
        <title>Whole genome shotgun sequence of Cellulomonas aerilata NBRC 106308.</title>
        <authorList>
            <person name="Hosoyama A."/>
            <person name="Uohara A."/>
            <person name="Ohji S."/>
            <person name="Ichikawa N."/>
        </authorList>
    </citation>
    <scope>NUCLEOTIDE SEQUENCE [LARGE SCALE GENOMIC DNA]</scope>
    <source>
        <strain evidence="5 6">NBRC 106308</strain>
    </source>
</reference>
<dbReference type="GO" id="GO:1901137">
    <property type="term" value="P:carbohydrate derivative biosynthetic process"/>
    <property type="evidence" value="ECO:0007669"/>
    <property type="project" value="UniProtKB-ARBA"/>
</dbReference>